<keyword evidence="1" id="KW-0808">Transferase</keyword>
<gene>
    <name evidence="1" type="ORF">EK398_23570</name>
</gene>
<keyword evidence="1" id="KW-0614">Plasmid</keyword>
<dbReference type="GO" id="GO:0008168">
    <property type="term" value="F:methyltransferase activity"/>
    <property type="evidence" value="ECO:0007669"/>
    <property type="project" value="UniProtKB-KW"/>
</dbReference>
<name>A0A437UF85_ENTAV</name>
<dbReference type="Proteomes" id="UP000288388">
    <property type="component" value="Plasmid plc055918-2"/>
</dbReference>
<keyword evidence="1" id="KW-0489">Methyltransferase</keyword>
<comment type="caution">
    <text evidence="1">The sequence shown here is derived from an EMBL/GenBank/DDBJ whole genome shotgun (WGS) entry which is preliminary data.</text>
</comment>
<geneLocation type="plasmid" evidence="2">
    <name>plc055918-2</name>
</geneLocation>
<protein>
    <submittedName>
        <fullName evidence="1">SAM--benzoic acid carboxyl methyltransferase</fullName>
    </submittedName>
</protein>
<dbReference type="GO" id="GO:0032259">
    <property type="term" value="P:methylation"/>
    <property type="evidence" value="ECO:0007669"/>
    <property type="project" value="UniProtKB-KW"/>
</dbReference>
<proteinExistence type="predicted"/>
<organism evidence="1 2">
    <name type="scientific">Enterococcus avium</name>
    <name type="common">Streptococcus avium</name>
    <dbReference type="NCBI Taxonomy" id="33945"/>
    <lineage>
        <taxon>Bacteria</taxon>
        <taxon>Bacillati</taxon>
        <taxon>Bacillota</taxon>
        <taxon>Bacilli</taxon>
        <taxon>Lactobacillales</taxon>
        <taxon>Enterococcaceae</taxon>
        <taxon>Enterococcus</taxon>
    </lineage>
</organism>
<dbReference type="EMBL" id="RYZS01000004">
    <property type="protein sequence ID" value="RVU92241.1"/>
    <property type="molecule type" value="Genomic_DNA"/>
</dbReference>
<accession>A0A437UF85</accession>
<sequence>MRNRRGHIPPEDYQPPFCFECDGEILKSGNLMVCEECGKVYTHEEYQKLTDEEAEKYIDFMKKKSPELFG</sequence>
<evidence type="ECO:0000313" key="2">
    <source>
        <dbReference type="Proteomes" id="UP000288388"/>
    </source>
</evidence>
<dbReference type="AlphaFoldDB" id="A0A437UF85"/>
<reference evidence="1 2" key="1">
    <citation type="submission" date="2018-12" db="EMBL/GenBank/DDBJ databases">
        <title>A novel vanA-carrying plasmid in a clinical isolate of Enterococcus avium.</title>
        <authorList>
            <person name="Bernasconi O.J."/>
            <person name="Luzzaro F."/>
            <person name="Endimiani A."/>
        </authorList>
    </citation>
    <scope>NUCLEOTIDE SEQUENCE [LARGE SCALE GENOMIC DNA]</scope>
    <source>
        <strain evidence="1 2">LC0559/18</strain>
        <plasmid evidence="2">plc055918-2</plasmid>
    </source>
</reference>
<evidence type="ECO:0000313" key="1">
    <source>
        <dbReference type="EMBL" id="RVU92241.1"/>
    </source>
</evidence>
<dbReference type="RefSeq" id="WP_127977951.1">
    <property type="nucleotide sequence ID" value="NZ_CM013040.1"/>
</dbReference>